<dbReference type="GO" id="GO:0055085">
    <property type="term" value="P:transmembrane transport"/>
    <property type="evidence" value="ECO:0007669"/>
    <property type="project" value="InterPro"/>
</dbReference>
<feature type="domain" description="ABC transmembrane type-1" evidence="8">
    <location>
        <begin position="88"/>
        <end position="293"/>
    </location>
</feature>
<proteinExistence type="inferred from homology"/>
<dbReference type="GO" id="GO:0005886">
    <property type="term" value="C:plasma membrane"/>
    <property type="evidence" value="ECO:0007669"/>
    <property type="project" value="UniProtKB-SubCell"/>
</dbReference>
<dbReference type="RefSeq" id="WP_068651119.1">
    <property type="nucleotide sequence ID" value="NZ_CP043611.1"/>
</dbReference>
<dbReference type="Proteomes" id="UP000077355">
    <property type="component" value="Unassembled WGS sequence"/>
</dbReference>
<evidence type="ECO:0000256" key="7">
    <source>
        <dbReference type="RuleBase" id="RU363032"/>
    </source>
</evidence>
<dbReference type="InterPro" id="IPR000515">
    <property type="entry name" value="MetI-like"/>
</dbReference>
<dbReference type="OrthoDB" id="9810086at2"/>
<evidence type="ECO:0000256" key="2">
    <source>
        <dbReference type="ARBA" id="ARBA00022448"/>
    </source>
</evidence>
<sequence>MEGVSTVSKRNPKEKDIHRLRGSWNVVFNLIAGIFAFLCVFPFLFVVIISFTDEGALARDGYKLIPSQWSLEGYRYVFQNGEALLNSYFVTISVTVVGTLISLFITALYAYAISRKSFKYRNFFAFLAFFTMLFNGGLVPTYIVVTQLLGLKDTFWALVLPLALNAFYIMILRTFYTTSVPDALIEAGKIDGAGEFRIFLKVVLPLSLPGLATIGLFSTLGYWNDWFNALLYIDNPNLVPLQSMLMRIETSMQFILQNSQNSSLSLGAMQNMPQDTARMAMVVIATGPIIFAYPFFQRYFIQGLTIGAVKE</sequence>
<feature type="transmembrane region" description="Helical" evidence="7">
    <location>
        <begin position="277"/>
        <end position="296"/>
    </location>
</feature>
<evidence type="ECO:0000256" key="5">
    <source>
        <dbReference type="ARBA" id="ARBA00022989"/>
    </source>
</evidence>
<keyword evidence="10" id="KW-1185">Reference proteome</keyword>
<feature type="transmembrane region" description="Helical" evidence="7">
    <location>
        <begin position="198"/>
        <end position="223"/>
    </location>
</feature>
<feature type="transmembrane region" description="Helical" evidence="7">
    <location>
        <begin position="88"/>
        <end position="111"/>
    </location>
</feature>
<organism evidence="9 10">
    <name type="scientific">Paenibacillus antarcticus</name>
    <dbReference type="NCBI Taxonomy" id="253703"/>
    <lineage>
        <taxon>Bacteria</taxon>
        <taxon>Bacillati</taxon>
        <taxon>Bacillota</taxon>
        <taxon>Bacilli</taxon>
        <taxon>Bacillales</taxon>
        <taxon>Paenibacillaceae</taxon>
        <taxon>Paenibacillus</taxon>
    </lineage>
</organism>
<dbReference type="Gene3D" id="1.10.3720.10">
    <property type="entry name" value="MetI-like"/>
    <property type="match status" value="1"/>
</dbReference>
<reference evidence="9 10" key="1">
    <citation type="submission" date="2016-03" db="EMBL/GenBank/DDBJ databases">
        <title>Draft genome sequence of Paenibacillus antarcticus CECT 5836.</title>
        <authorList>
            <person name="Shin S.-K."/>
            <person name="Yi H."/>
        </authorList>
    </citation>
    <scope>NUCLEOTIDE SEQUENCE [LARGE SCALE GENOMIC DNA]</scope>
    <source>
        <strain evidence="9 10">CECT 5836</strain>
    </source>
</reference>
<accession>A0A162MFY3</accession>
<evidence type="ECO:0000259" key="8">
    <source>
        <dbReference type="PROSITE" id="PS50928"/>
    </source>
</evidence>
<evidence type="ECO:0000256" key="1">
    <source>
        <dbReference type="ARBA" id="ARBA00004651"/>
    </source>
</evidence>
<gene>
    <name evidence="9" type="ORF">PBAT_17015</name>
</gene>
<dbReference type="InterPro" id="IPR035906">
    <property type="entry name" value="MetI-like_sf"/>
</dbReference>
<dbReference type="PANTHER" id="PTHR43744">
    <property type="entry name" value="ABC TRANSPORTER PERMEASE PROTEIN MG189-RELATED-RELATED"/>
    <property type="match status" value="1"/>
</dbReference>
<evidence type="ECO:0000256" key="3">
    <source>
        <dbReference type="ARBA" id="ARBA00022475"/>
    </source>
</evidence>
<evidence type="ECO:0000256" key="4">
    <source>
        <dbReference type="ARBA" id="ARBA00022692"/>
    </source>
</evidence>
<feature type="transmembrane region" description="Helical" evidence="7">
    <location>
        <begin position="155"/>
        <end position="177"/>
    </location>
</feature>
<keyword evidence="6 7" id="KW-0472">Membrane</keyword>
<keyword evidence="3" id="KW-1003">Cell membrane</keyword>
<comment type="caution">
    <text evidence="9">The sequence shown here is derived from an EMBL/GenBank/DDBJ whole genome shotgun (WGS) entry which is preliminary data.</text>
</comment>
<dbReference type="SUPFAM" id="SSF161098">
    <property type="entry name" value="MetI-like"/>
    <property type="match status" value="1"/>
</dbReference>
<dbReference type="PANTHER" id="PTHR43744:SF9">
    <property type="entry name" value="POLYGALACTURONAN_RHAMNOGALACTURONAN TRANSPORT SYSTEM PERMEASE PROTEIN YTCP"/>
    <property type="match status" value="1"/>
</dbReference>
<feature type="transmembrane region" description="Helical" evidence="7">
    <location>
        <begin position="123"/>
        <end position="143"/>
    </location>
</feature>
<keyword evidence="5 7" id="KW-1133">Transmembrane helix</keyword>
<evidence type="ECO:0000313" key="9">
    <source>
        <dbReference type="EMBL" id="OAB43923.1"/>
    </source>
</evidence>
<dbReference type="Pfam" id="PF00528">
    <property type="entry name" value="BPD_transp_1"/>
    <property type="match status" value="1"/>
</dbReference>
<dbReference type="CDD" id="cd06261">
    <property type="entry name" value="TM_PBP2"/>
    <property type="match status" value="1"/>
</dbReference>
<keyword evidence="2 7" id="KW-0813">Transport</keyword>
<dbReference type="AlphaFoldDB" id="A0A162MFY3"/>
<feature type="transmembrane region" description="Helical" evidence="7">
    <location>
        <begin position="26"/>
        <end position="51"/>
    </location>
</feature>
<keyword evidence="4 7" id="KW-0812">Transmembrane</keyword>
<evidence type="ECO:0000313" key="10">
    <source>
        <dbReference type="Proteomes" id="UP000077355"/>
    </source>
</evidence>
<comment type="subcellular location">
    <subcellularLocation>
        <location evidence="1 7">Cell membrane</location>
        <topology evidence="1 7">Multi-pass membrane protein</topology>
    </subcellularLocation>
</comment>
<evidence type="ECO:0000256" key="6">
    <source>
        <dbReference type="ARBA" id="ARBA00023136"/>
    </source>
</evidence>
<name>A0A162MFY3_9BACL</name>
<dbReference type="PROSITE" id="PS50928">
    <property type="entry name" value="ABC_TM1"/>
    <property type="match status" value="1"/>
</dbReference>
<comment type="similarity">
    <text evidence="7">Belongs to the binding-protein-dependent transport system permease family.</text>
</comment>
<protein>
    <submittedName>
        <fullName evidence="9">Sugar ABC transporter permease</fullName>
    </submittedName>
</protein>
<dbReference type="EMBL" id="LVJI01000024">
    <property type="protein sequence ID" value="OAB43923.1"/>
    <property type="molecule type" value="Genomic_DNA"/>
</dbReference>